<dbReference type="PANTHER" id="PTHR11947">
    <property type="entry name" value="PYRUVATE DEHYDROGENASE KINASE"/>
    <property type="match status" value="1"/>
</dbReference>
<dbReference type="Gene3D" id="3.30.565.10">
    <property type="entry name" value="Histidine kinase-like ATPase, C-terminal domain"/>
    <property type="match status" value="1"/>
</dbReference>
<dbReference type="SUPFAM" id="SSF55874">
    <property type="entry name" value="ATPase domain of HSP90 chaperone/DNA topoisomerase II/histidine kinase"/>
    <property type="match status" value="1"/>
</dbReference>
<comment type="caution">
    <text evidence="9">The sequence shown here is derived from an EMBL/GenBank/DDBJ whole genome shotgun (WGS) entry which is preliminary data.</text>
</comment>
<dbReference type="InterPro" id="IPR036784">
    <property type="entry name" value="AK/P_DHK_N_sf"/>
</dbReference>
<evidence type="ECO:0000313" key="10">
    <source>
        <dbReference type="Proteomes" id="UP000449547"/>
    </source>
</evidence>
<protein>
    <recommendedName>
        <fullName evidence="7">Protein-serine/threonine kinase</fullName>
        <ecNumber evidence="7">2.7.11.-</ecNumber>
    </recommendedName>
</protein>
<keyword evidence="6 7" id="KW-0496">Mitochondrion</keyword>
<dbReference type="GO" id="GO:0010906">
    <property type="term" value="P:regulation of glucose metabolic process"/>
    <property type="evidence" value="ECO:0007669"/>
    <property type="project" value="TreeGrafter"/>
</dbReference>
<dbReference type="EC" id="2.7.11.-" evidence="7"/>
<dbReference type="InterPro" id="IPR036890">
    <property type="entry name" value="HATPase_C_sf"/>
</dbReference>
<evidence type="ECO:0000313" key="9">
    <source>
        <dbReference type="EMBL" id="KAA8897684.1"/>
    </source>
</evidence>
<keyword evidence="3 7" id="KW-0547">Nucleotide-binding</keyword>
<gene>
    <name evidence="9" type="ORF">DIURU_005115</name>
</gene>
<evidence type="ECO:0000256" key="5">
    <source>
        <dbReference type="ARBA" id="ARBA00022840"/>
    </source>
</evidence>
<feature type="domain" description="Branched-chain alpha-ketoacid dehydrogenase kinase/Pyruvate dehydrogenase kinase N-terminal" evidence="8">
    <location>
        <begin position="74"/>
        <end position="236"/>
    </location>
</feature>
<dbReference type="PANTHER" id="PTHR11947:SF25">
    <property type="entry name" value="[PYRUVATE DEHYDROGENASE (ACETYL-TRANSFERRING)] KINASE 2, MITOCHONDRIAL"/>
    <property type="match status" value="1"/>
</dbReference>
<name>A0A642UER6_DIURU</name>
<sequence>MLRTLAATRRVHTSDTISPHHYITQGFLSEINKSEIASNIKNLGPYPTYSDVLNPQHFYQNEVLMKYANEKPHPVSLRQLAGYGKTLTKQKVLSSANFVRIEIPIRLALRIQDLQSLPFGVVNNYHIQKVYESYYTTFNSFRRQPPITSIADNAKACRKMSQMLDDHVYNLPHLMMGALEVSLHTNVGPEELDPFMSRILRSRISRRLIVEEHLSLSAIYENEPYARKSADYIGEIFDECNAAYHLKYVTDLIKTTIDYPIDLLPDLEIDGDTTTTFPFIVPHLHYMLGEIVRNSLQATVRTHGQGTPSKLPPIKVSIINGTKDIIIRISDQGGGMSQEQLNKVWSFHKDPDVARQSLMSFHQIPGLQIYSNLKNDQEGCPSFSKAEDALHHTSLVDMASKKSTLKNLIERPHAVDLGLGLPMSKVYADYWNGDITMNSVQGYGCDTCLTLRKLGYHSNIVQLDKA</sequence>
<dbReference type="Pfam" id="PF10436">
    <property type="entry name" value="BCDHK_Adom3"/>
    <property type="match status" value="1"/>
</dbReference>
<proteinExistence type="inferred from homology"/>
<dbReference type="GO" id="GO:0005524">
    <property type="term" value="F:ATP binding"/>
    <property type="evidence" value="ECO:0007669"/>
    <property type="project" value="UniProtKB-UniRule"/>
</dbReference>
<keyword evidence="5 7" id="KW-0067">ATP-binding</keyword>
<dbReference type="RefSeq" id="XP_034010112.1">
    <property type="nucleotide sequence ID" value="XM_034158062.1"/>
</dbReference>
<organism evidence="9 10">
    <name type="scientific">Diutina rugosa</name>
    <name type="common">Yeast</name>
    <name type="synonym">Candida rugosa</name>
    <dbReference type="NCBI Taxonomy" id="5481"/>
    <lineage>
        <taxon>Eukaryota</taxon>
        <taxon>Fungi</taxon>
        <taxon>Dikarya</taxon>
        <taxon>Ascomycota</taxon>
        <taxon>Saccharomycotina</taxon>
        <taxon>Pichiomycetes</taxon>
        <taxon>Debaryomycetaceae</taxon>
        <taxon>Diutina</taxon>
    </lineage>
</organism>
<dbReference type="GO" id="GO:0005759">
    <property type="term" value="C:mitochondrial matrix"/>
    <property type="evidence" value="ECO:0007669"/>
    <property type="project" value="UniProtKB-SubCell"/>
</dbReference>
<dbReference type="OrthoDB" id="407390at2759"/>
<evidence type="ECO:0000256" key="4">
    <source>
        <dbReference type="ARBA" id="ARBA00022777"/>
    </source>
</evidence>
<dbReference type="AlphaFoldDB" id="A0A642UER6"/>
<evidence type="ECO:0000256" key="3">
    <source>
        <dbReference type="ARBA" id="ARBA00022741"/>
    </source>
</evidence>
<evidence type="ECO:0000256" key="7">
    <source>
        <dbReference type="RuleBase" id="RU366032"/>
    </source>
</evidence>
<dbReference type="GO" id="GO:0004740">
    <property type="term" value="F:pyruvate dehydrogenase (acetyl-transferring) kinase activity"/>
    <property type="evidence" value="ECO:0007669"/>
    <property type="project" value="TreeGrafter"/>
</dbReference>
<keyword evidence="10" id="KW-1185">Reference proteome</keyword>
<comment type="subcellular location">
    <subcellularLocation>
        <location evidence="7">Mitochondrion matrix</location>
    </subcellularLocation>
</comment>
<dbReference type="SUPFAM" id="SSF69012">
    <property type="entry name" value="alpha-ketoacid dehydrogenase kinase, N-terminal domain"/>
    <property type="match status" value="1"/>
</dbReference>
<comment type="similarity">
    <text evidence="1 7">Belongs to the PDK/BCKDK protein kinase family.</text>
</comment>
<dbReference type="GeneID" id="54783766"/>
<dbReference type="InterPro" id="IPR018955">
    <property type="entry name" value="BCDHK/PDK_N"/>
</dbReference>
<reference evidence="9 10" key="1">
    <citation type="submission" date="2019-07" db="EMBL/GenBank/DDBJ databases">
        <title>Genome assembly of two rare yeast pathogens: Diutina rugosa and Trichomonascus ciferrii.</title>
        <authorList>
            <person name="Mixao V."/>
            <person name="Saus E."/>
            <person name="Hansen A."/>
            <person name="Lass-Flor C."/>
            <person name="Gabaldon T."/>
        </authorList>
    </citation>
    <scope>NUCLEOTIDE SEQUENCE [LARGE SCALE GENOMIC DNA]</scope>
    <source>
        <strain evidence="9 10">CBS 613</strain>
    </source>
</reference>
<keyword evidence="2 7" id="KW-0808">Transferase</keyword>
<dbReference type="VEuPathDB" id="FungiDB:DIURU_005115"/>
<dbReference type="OMA" id="ICEAQEH"/>
<evidence type="ECO:0000256" key="2">
    <source>
        <dbReference type="ARBA" id="ARBA00022679"/>
    </source>
</evidence>
<accession>A0A642UER6</accession>
<dbReference type="Proteomes" id="UP000449547">
    <property type="component" value="Unassembled WGS sequence"/>
</dbReference>
<evidence type="ECO:0000259" key="8">
    <source>
        <dbReference type="Pfam" id="PF10436"/>
    </source>
</evidence>
<dbReference type="InterPro" id="IPR039028">
    <property type="entry name" value="BCKD/PDK"/>
</dbReference>
<keyword evidence="4 7" id="KW-0418">Kinase</keyword>
<dbReference type="EMBL" id="SWFT01000153">
    <property type="protein sequence ID" value="KAA8897684.1"/>
    <property type="molecule type" value="Genomic_DNA"/>
</dbReference>
<dbReference type="Gene3D" id="1.20.140.20">
    <property type="entry name" value="Alpha-ketoacid/pyruvate dehydrogenase kinase, N-terminal domain"/>
    <property type="match status" value="1"/>
</dbReference>
<evidence type="ECO:0000256" key="1">
    <source>
        <dbReference type="ARBA" id="ARBA00006155"/>
    </source>
</evidence>
<evidence type="ECO:0000256" key="6">
    <source>
        <dbReference type="ARBA" id="ARBA00023128"/>
    </source>
</evidence>